<comment type="caution">
    <text evidence="1">The sequence shown here is derived from an EMBL/GenBank/DDBJ whole genome shotgun (WGS) entry which is preliminary data.</text>
</comment>
<protein>
    <submittedName>
        <fullName evidence="1">Uncharacterized protein</fullName>
    </submittedName>
</protein>
<name>A0AA39ULU4_9AGAR</name>
<keyword evidence="2" id="KW-1185">Reference proteome</keyword>
<gene>
    <name evidence="1" type="ORF">EDD18DRAFT_1359600</name>
</gene>
<organism evidence="1 2">
    <name type="scientific">Armillaria luteobubalina</name>
    <dbReference type="NCBI Taxonomy" id="153913"/>
    <lineage>
        <taxon>Eukaryota</taxon>
        <taxon>Fungi</taxon>
        <taxon>Dikarya</taxon>
        <taxon>Basidiomycota</taxon>
        <taxon>Agaricomycotina</taxon>
        <taxon>Agaricomycetes</taxon>
        <taxon>Agaricomycetidae</taxon>
        <taxon>Agaricales</taxon>
        <taxon>Marasmiineae</taxon>
        <taxon>Physalacriaceae</taxon>
        <taxon>Armillaria</taxon>
    </lineage>
</organism>
<dbReference type="Proteomes" id="UP001175228">
    <property type="component" value="Unassembled WGS sequence"/>
</dbReference>
<accession>A0AA39ULU4</accession>
<evidence type="ECO:0000313" key="2">
    <source>
        <dbReference type="Proteomes" id="UP001175228"/>
    </source>
</evidence>
<sequence length="189" mass="22230">MGIYKVNHMGMDKRRTGDEWIIIPLPSHISDSASSHIDTIIGVFWAVSQHEYAIQLYYSLEQHDWLARHGPTFQRVVYQDRVLVFFENLYLEYFVAWPEVVSGESMEEIESPDKEQWKIEIFTLFIMGLKQLWYHGEQCPCNWDKRTILVALDGLEDIVTKQFQMIRHVFGTPPSIILSYSPLEVNRGY</sequence>
<dbReference type="EMBL" id="JAUEPU010000039">
    <property type="protein sequence ID" value="KAK0488339.1"/>
    <property type="molecule type" value="Genomic_DNA"/>
</dbReference>
<evidence type="ECO:0000313" key="1">
    <source>
        <dbReference type="EMBL" id="KAK0488339.1"/>
    </source>
</evidence>
<reference evidence="1" key="1">
    <citation type="submission" date="2023-06" db="EMBL/GenBank/DDBJ databases">
        <authorList>
            <consortium name="Lawrence Berkeley National Laboratory"/>
            <person name="Ahrendt S."/>
            <person name="Sahu N."/>
            <person name="Indic B."/>
            <person name="Wong-Bajracharya J."/>
            <person name="Merenyi Z."/>
            <person name="Ke H.-M."/>
            <person name="Monk M."/>
            <person name="Kocsube S."/>
            <person name="Drula E."/>
            <person name="Lipzen A."/>
            <person name="Balint B."/>
            <person name="Henrissat B."/>
            <person name="Andreopoulos B."/>
            <person name="Martin F.M."/>
            <person name="Harder C.B."/>
            <person name="Rigling D."/>
            <person name="Ford K.L."/>
            <person name="Foster G.D."/>
            <person name="Pangilinan J."/>
            <person name="Papanicolaou A."/>
            <person name="Barry K."/>
            <person name="LaButti K."/>
            <person name="Viragh M."/>
            <person name="Koriabine M."/>
            <person name="Yan M."/>
            <person name="Riley R."/>
            <person name="Champramary S."/>
            <person name="Plett K.L."/>
            <person name="Tsai I.J."/>
            <person name="Slot J."/>
            <person name="Sipos G."/>
            <person name="Plett J."/>
            <person name="Nagy L.G."/>
            <person name="Grigoriev I.V."/>
        </authorList>
    </citation>
    <scope>NUCLEOTIDE SEQUENCE</scope>
    <source>
        <strain evidence="1">HWK02</strain>
    </source>
</reference>
<dbReference type="AlphaFoldDB" id="A0AA39ULU4"/>
<proteinExistence type="predicted"/>